<protein>
    <submittedName>
        <fullName evidence="1">Uncharacterized protein</fullName>
    </submittedName>
</protein>
<name>A0AAD6LEY6_9ROSI</name>
<organism evidence="1 2">
    <name type="scientific">Populus alba x Populus x berolinensis</name>
    <dbReference type="NCBI Taxonomy" id="444605"/>
    <lineage>
        <taxon>Eukaryota</taxon>
        <taxon>Viridiplantae</taxon>
        <taxon>Streptophyta</taxon>
        <taxon>Embryophyta</taxon>
        <taxon>Tracheophyta</taxon>
        <taxon>Spermatophyta</taxon>
        <taxon>Magnoliopsida</taxon>
        <taxon>eudicotyledons</taxon>
        <taxon>Gunneridae</taxon>
        <taxon>Pentapetalae</taxon>
        <taxon>rosids</taxon>
        <taxon>fabids</taxon>
        <taxon>Malpighiales</taxon>
        <taxon>Salicaceae</taxon>
        <taxon>Saliceae</taxon>
        <taxon>Populus</taxon>
    </lineage>
</organism>
<evidence type="ECO:0000313" key="1">
    <source>
        <dbReference type="EMBL" id="KAJ6959477.1"/>
    </source>
</evidence>
<proteinExistence type="predicted"/>
<evidence type="ECO:0000313" key="2">
    <source>
        <dbReference type="Proteomes" id="UP001164929"/>
    </source>
</evidence>
<dbReference type="Proteomes" id="UP001164929">
    <property type="component" value="Chromosome 17"/>
</dbReference>
<keyword evidence="2" id="KW-1185">Reference proteome</keyword>
<comment type="caution">
    <text evidence="1">The sequence shown here is derived from an EMBL/GenBank/DDBJ whole genome shotgun (WGS) entry which is preliminary data.</text>
</comment>
<accession>A0AAD6LEY6</accession>
<reference evidence="1" key="1">
    <citation type="journal article" date="2023" name="Mol. Ecol. Resour.">
        <title>Chromosome-level genome assembly of a triploid poplar Populus alba 'Berolinensis'.</title>
        <authorList>
            <person name="Chen S."/>
            <person name="Yu Y."/>
            <person name="Wang X."/>
            <person name="Wang S."/>
            <person name="Zhang T."/>
            <person name="Zhou Y."/>
            <person name="He R."/>
            <person name="Meng N."/>
            <person name="Wang Y."/>
            <person name="Liu W."/>
            <person name="Liu Z."/>
            <person name="Liu J."/>
            <person name="Guo Q."/>
            <person name="Huang H."/>
            <person name="Sederoff R.R."/>
            <person name="Wang G."/>
            <person name="Qu G."/>
            <person name="Chen S."/>
        </authorList>
    </citation>
    <scope>NUCLEOTIDE SEQUENCE</scope>
    <source>
        <strain evidence="1">SC-2020</strain>
    </source>
</reference>
<dbReference type="AlphaFoldDB" id="A0AAD6LEY6"/>
<sequence>MTHLALLSTILAHRNPSTKICAQLLKRRLSWGSSAIGRENIYGTTFNSMLINYFELELSVIKLELL</sequence>
<gene>
    <name evidence="1" type="ORF">NC653_037730</name>
</gene>
<dbReference type="EMBL" id="JAQIZT010000017">
    <property type="protein sequence ID" value="KAJ6959477.1"/>
    <property type="molecule type" value="Genomic_DNA"/>
</dbReference>